<proteinExistence type="predicted"/>
<feature type="compositionally biased region" description="Pro residues" evidence="1">
    <location>
        <begin position="84"/>
        <end position="105"/>
    </location>
</feature>
<evidence type="ECO:0000313" key="3">
    <source>
        <dbReference type="EMBL" id="KAH8999731.1"/>
    </source>
</evidence>
<keyword evidence="4" id="KW-1185">Reference proteome</keyword>
<evidence type="ECO:0000256" key="2">
    <source>
        <dbReference type="SAM" id="SignalP"/>
    </source>
</evidence>
<feature type="region of interest" description="Disordered" evidence="1">
    <location>
        <begin position="49"/>
        <end position="121"/>
    </location>
</feature>
<feature type="chain" id="PRO_5042111915" evidence="2">
    <location>
        <begin position="24"/>
        <end position="174"/>
    </location>
</feature>
<feature type="signal peptide" evidence="2">
    <location>
        <begin position="1"/>
        <end position="23"/>
    </location>
</feature>
<evidence type="ECO:0000313" key="4">
    <source>
        <dbReference type="Proteomes" id="UP001201163"/>
    </source>
</evidence>
<evidence type="ECO:0000256" key="1">
    <source>
        <dbReference type="SAM" id="MobiDB-lite"/>
    </source>
</evidence>
<sequence>MADWRVAPGWLVLWLLRLRLEYPDRFPSVSPSLSRSSTSLDGLLLEAVDNNFTSPSSPPKNPKAGTSSEDPVFRPSAFTFTLPPNVPKFPQPPPTPPPRSSPPPHATVDAKPIRAQRGREKRQRCSSVGSVAASDVSGDGRVVMTLFKFPQEAPARKSCLRLNGKHVVAIQIDP</sequence>
<protein>
    <submittedName>
        <fullName evidence="3">Uncharacterized protein</fullName>
    </submittedName>
</protein>
<accession>A0AAD4LUE8</accession>
<comment type="caution">
    <text evidence="3">The sequence shown here is derived from an EMBL/GenBank/DDBJ whole genome shotgun (WGS) entry which is preliminary data.</text>
</comment>
<keyword evidence="2" id="KW-0732">Signal</keyword>
<gene>
    <name evidence="3" type="ORF">EDB92DRAFT_1812855</name>
</gene>
<organism evidence="3 4">
    <name type="scientific">Lactarius akahatsu</name>
    <dbReference type="NCBI Taxonomy" id="416441"/>
    <lineage>
        <taxon>Eukaryota</taxon>
        <taxon>Fungi</taxon>
        <taxon>Dikarya</taxon>
        <taxon>Basidiomycota</taxon>
        <taxon>Agaricomycotina</taxon>
        <taxon>Agaricomycetes</taxon>
        <taxon>Russulales</taxon>
        <taxon>Russulaceae</taxon>
        <taxon>Lactarius</taxon>
    </lineage>
</organism>
<name>A0AAD4LUE8_9AGAM</name>
<dbReference type="Proteomes" id="UP001201163">
    <property type="component" value="Unassembled WGS sequence"/>
</dbReference>
<dbReference type="EMBL" id="JAKELL010000003">
    <property type="protein sequence ID" value="KAH8999731.1"/>
    <property type="molecule type" value="Genomic_DNA"/>
</dbReference>
<reference evidence="3" key="1">
    <citation type="submission" date="2022-01" db="EMBL/GenBank/DDBJ databases">
        <title>Comparative genomics reveals a dynamic genome evolution in the ectomycorrhizal milk-cap (Lactarius) mushrooms.</title>
        <authorList>
            <consortium name="DOE Joint Genome Institute"/>
            <person name="Lebreton A."/>
            <person name="Tang N."/>
            <person name="Kuo A."/>
            <person name="LaButti K."/>
            <person name="Drula E."/>
            <person name="Barry K."/>
            <person name="Clum A."/>
            <person name="Lipzen A."/>
            <person name="Mousain D."/>
            <person name="Ng V."/>
            <person name="Wang R."/>
            <person name="Wang X."/>
            <person name="Dai Y."/>
            <person name="Henrissat B."/>
            <person name="Grigoriev I.V."/>
            <person name="Guerin-Laguette A."/>
            <person name="Yu F."/>
            <person name="Martin F.M."/>
        </authorList>
    </citation>
    <scope>NUCLEOTIDE SEQUENCE</scope>
    <source>
        <strain evidence="3">QP</strain>
    </source>
</reference>
<dbReference type="AlphaFoldDB" id="A0AAD4LUE8"/>